<proteinExistence type="predicted"/>
<organism evidence="1 2">
    <name type="scientific">Actinokineospora terrae</name>
    <dbReference type="NCBI Taxonomy" id="155974"/>
    <lineage>
        <taxon>Bacteria</taxon>
        <taxon>Bacillati</taxon>
        <taxon>Actinomycetota</taxon>
        <taxon>Actinomycetes</taxon>
        <taxon>Pseudonocardiales</taxon>
        <taxon>Pseudonocardiaceae</taxon>
        <taxon>Actinokineospora</taxon>
    </lineage>
</organism>
<name>A0A1H9XES8_9PSEU</name>
<dbReference type="Proteomes" id="UP000199051">
    <property type="component" value="Unassembled WGS sequence"/>
</dbReference>
<gene>
    <name evidence="1" type="ORF">SAMN04487818_114143</name>
</gene>
<evidence type="ECO:0000313" key="2">
    <source>
        <dbReference type="Proteomes" id="UP000199051"/>
    </source>
</evidence>
<sequence>MPNYTKVQLVSYGAVTSTPTRVLAGDQSNRYYDDLASRGRTLCDVADWVATTSASSLADPETLKIFVAPEFYFRYGGPSDPPAVLNDSYPDGEQLLPRLSEEILKPHFAAEGFADWVVVAGSMFWHKRGPAHPSYFNTTLVINGGPDTALTPQERADNADVRALATVGAATTNQKALMSNIDYAIGVDRSEWDASLNPMFRLSFTDDEFWRWHVFAAHGKRGPQGQPLVFGLEVCLEHIVAYAGSDSDVGLLRTMEARVPDQPEVDVHLVTSCGMTLNPAFGIAARDDGYAMIVDGMQPGVPPLPWPNADVRRVTRVQPDGRRSVGASARVLSTRALPANLQLGAPGNQHNPLDSVAIWEPVPLADVT</sequence>
<reference evidence="2" key="1">
    <citation type="submission" date="2016-10" db="EMBL/GenBank/DDBJ databases">
        <authorList>
            <person name="Varghese N."/>
            <person name="Submissions S."/>
        </authorList>
    </citation>
    <scope>NUCLEOTIDE SEQUENCE [LARGE SCALE GENOMIC DNA]</scope>
    <source>
        <strain evidence="2">DSM 44260</strain>
    </source>
</reference>
<dbReference type="AlphaFoldDB" id="A0A1H9XES8"/>
<keyword evidence="2" id="KW-1185">Reference proteome</keyword>
<dbReference type="RefSeq" id="WP_092785469.1">
    <property type="nucleotide sequence ID" value="NZ_FOGI01000014.1"/>
</dbReference>
<protein>
    <submittedName>
        <fullName evidence="1">Uncharacterized protein</fullName>
    </submittedName>
</protein>
<evidence type="ECO:0000313" key="1">
    <source>
        <dbReference type="EMBL" id="SES44367.1"/>
    </source>
</evidence>
<accession>A0A1H9XES8</accession>
<dbReference type="EMBL" id="FOGI01000014">
    <property type="protein sequence ID" value="SES44367.1"/>
    <property type="molecule type" value="Genomic_DNA"/>
</dbReference>